<dbReference type="EMBL" id="MU827781">
    <property type="protein sequence ID" value="KAJ7337079.1"/>
    <property type="molecule type" value="Genomic_DNA"/>
</dbReference>
<sequence>MADAKVVFTSIRCTCFLAFLLRLCLIAYGEWQDKNMVVKYTDIDYHVFTDAARHIMEGNSPYLRPTYRYTPLLAVLLTPNISLHMCFGKVLFVLFDVLAGYLLYKILCVRGCSDSRAVVTSWLWLFNPLPLTVSTRGNAESIMAVLVLASIYFVLVKNVPLAAIFFALSVHFKIFPIIYGLPLVLLVGDAAYNSKKPNIARREDKHKSPGYIYQAIQFILHPQRVKFAVISAATFLGLTGLLYKRYGFEFLEHTYLYHVTRRDVKHNFSVYFYMMYLVEGSGWASVLGLASFIPQLVLTVTFGIVYYHDIPFCCFLQTFAFVTFNKVCTSQYFLWYLCLLPLILDSVNIRLQKVIVLTAAWFVSQALWLTAAYYLEFEGLNTFVFIWAAGVAFFIVNIVILNQLVQHYKMKPLVKKVE</sequence>
<comment type="similarity">
    <text evidence="3 13">Belongs to the PIGM family.</text>
</comment>
<keyword evidence="4 13" id="KW-0337">GPI-anchor biosynthesis</keyword>
<feature type="transmembrane region" description="Helical" evidence="13">
    <location>
        <begin position="380"/>
        <end position="401"/>
    </location>
</feature>
<evidence type="ECO:0000313" key="16">
    <source>
        <dbReference type="Proteomes" id="UP001163046"/>
    </source>
</evidence>
<evidence type="ECO:0000256" key="1">
    <source>
        <dbReference type="ARBA" id="ARBA00004477"/>
    </source>
</evidence>
<feature type="transmembrane region" description="Helical" evidence="13">
    <location>
        <begin position="144"/>
        <end position="168"/>
    </location>
</feature>
<evidence type="ECO:0000256" key="7">
    <source>
        <dbReference type="ARBA" id="ARBA00022692"/>
    </source>
</evidence>
<feature type="transmembrane region" description="Helical" evidence="13">
    <location>
        <begin position="305"/>
        <end position="324"/>
    </location>
</feature>
<evidence type="ECO:0000256" key="5">
    <source>
        <dbReference type="ARBA" id="ARBA00022676"/>
    </source>
</evidence>
<dbReference type="OrthoDB" id="1741594at2759"/>
<evidence type="ECO:0000256" key="11">
    <source>
        <dbReference type="ARBA" id="ARBA00093408"/>
    </source>
</evidence>
<dbReference type="PANTHER" id="PTHR12886:SF0">
    <property type="entry name" value="GPI MANNOSYLTRANSFERASE 1"/>
    <property type="match status" value="1"/>
</dbReference>
<accession>A0A9W9YEG1</accession>
<keyword evidence="16" id="KW-1185">Reference proteome</keyword>
<evidence type="ECO:0000256" key="9">
    <source>
        <dbReference type="ARBA" id="ARBA00022989"/>
    </source>
</evidence>
<feature type="transmembrane region" description="Helical" evidence="13">
    <location>
        <begin position="174"/>
        <end position="192"/>
    </location>
</feature>
<evidence type="ECO:0000256" key="13">
    <source>
        <dbReference type="RuleBase" id="RU365064"/>
    </source>
</evidence>
<evidence type="ECO:0000256" key="12">
    <source>
        <dbReference type="ARBA" id="ARBA00093608"/>
    </source>
</evidence>
<gene>
    <name evidence="15" type="ORF">OS493_009931</name>
</gene>
<dbReference type="PANTHER" id="PTHR12886">
    <property type="entry name" value="PIG-M MANNOSYLTRANSFERASE"/>
    <property type="match status" value="1"/>
</dbReference>
<feature type="transmembrane region" description="Helical" evidence="13">
    <location>
        <begin position="354"/>
        <end position="374"/>
    </location>
</feature>
<evidence type="ECO:0000256" key="4">
    <source>
        <dbReference type="ARBA" id="ARBA00022502"/>
    </source>
</evidence>
<dbReference type="AlphaFoldDB" id="A0A9W9YEG1"/>
<keyword evidence="6 13" id="KW-0808">Transferase</keyword>
<keyword evidence="9 13" id="KW-1133">Transmembrane helix</keyword>
<comment type="function">
    <text evidence="11 13">Catalytic subunit of the glycosylphosphatidylinositol-mannosyltransferase I complex which catalyzes the transfer of the first mannose, via an alpha-1,4 bond from a dolichol-phosphate-mannose (Dol-P-Man) to the glucosaminyl acyl phosphatidylinositol (GlcN-(acyl)PI) intermediate to generate alpha-D-Man-(1-&gt;4)-alpha-D-GlcN-(1-&gt;6)-(1-radyl,2-acyl-sn-glycero-3-phospho)-2-acyl-inositol and participates in the sixth step of the glycosylphosphatidylinositol-anchor biosynthesis.</text>
</comment>
<proteinExistence type="inferred from homology"/>
<reference evidence="15" key="1">
    <citation type="submission" date="2023-01" db="EMBL/GenBank/DDBJ databases">
        <title>Genome assembly of the deep-sea coral Lophelia pertusa.</title>
        <authorList>
            <person name="Herrera S."/>
            <person name="Cordes E."/>
        </authorList>
    </citation>
    <scope>NUCLEOTIDE SEQUENCE</scope>
    <source>
        <strain evidence="15">USNM1676648</strain>
        <tissue evidence="15">Polyp</tissue>
    </source>
</reference>
<feature type="transmembrane region" description="Helical" evidence="13">
    <location>
        <begin position="330"/>
        <end position="347"/>
    </location>
</feature>
<keyword evidence="10 13" id="KW-0472">Membrane</keyword>
<dbReference type="GO" id="GO:0006506">
    <property type="term" value="P:GPI anchor biosynthetic process"/>
    <property type="evidence" value="ECO:0007669"/>
    <property type="project" value="UniProtKB-KW"/>
</dbReference>
<comment type="caution">
    <text evidence="15">The sequence shown here is derived from an EMBL/GenBank/DDBJ whole genome shotgun (WGS) entry which is preliminary data.</text>
</comment>
<feature type="transmembrane region" description="Helical" evidence="13">
    <location>
        <begin position="81"/>
        <end position="104"/>
    </location>
</feature>
<feature type="transmembrane region" description="Helical" evidence="13">
    <location>
        <begin position="270"/>
        <end position="293"/>
    </location>
</feature>
<dbReference type="InterPro" id="IPR007704">
    <property type="entry name" value="PIG-M"/>
</dbReference>
<protein>
    <recommendedName>
        <fullName evidence="12 13">GPI alpha-1,4-mannosyltransferase I, catalytic subunit</fullName>
        <ecNumber evidence="13">2.4.1.-</ecNumber>
    </recommendedName>
    <alternativeName>
        <fullName evidence="13">GPI mannosyltransferase I</fullName>
    </alternativeName>
</protein>
<evidence type="ECO:0000313" key="15">
    <source>
        <dbReference type="EMBL" id="KAJ7337079.1"/>
    </source>
</evidence>
<dbReference type="Pfam" id="PF05007">
    <property type="entry name" value="Mannosyl_trans"/>
    <property type="match status" value="1"/>
</dbReference>
<organism evidence="15 16">
    <name type="scientific">Desmophyllum pertusum</name>
    <dbReference type="NCBI Taxonomy" id="174260"/>
    <lineage>
        <taxon>Eukaryota</taxon>
        <taxon>Metazoa</taxon>
        <taxon>Cnidaria</taxon>
        <taxon>Anthozoa</taxon>
        <taxon>Hexacorallia</taxon>
        <taxon>Scleractinia</taxon>
        <taxon>Caryophylliina</taxon>
        <taxon>Caryophylliidae</taxon>
        <taxon>Desmophyllum</taxon>
    </lineage>
</organism>
<evidence type="ECO:0000256" key="6">
    <source>
        <dbReference type="ARBA" id="ARBA00022679"/>
    </source>
</evidence>
<comment type="subcellular location">
    <subcellularLocation>
        <location evidence="1 13">Endoplasmic reticulum membrane</location>
        <topology evidence="1 13">Multi-pass membrane protein</topology>
    </subcellularLocation>
</comment>
<dbReference type="GO" id="GO:1990529">
    <property type="term" value="C:glycosylphosphatidylinositol-mannosyltransferase I complex"/>
    <property type="evidence" value="ECO:0007669"/>
    <property type="project" value="TreeGrafter"/>
</dbReference>
<comment type="pathway">
    <text evidence="2 13">Glycolipid biosynthesis; glycosylphosphatidylinositol-anchor biosynthesis.</text>
</comment>
<evidence type="ECO:0000256" key="10">
    <source>
        <dbReference type="ARBA" id="ARBA00023136"/>
    </source>
</evidence>
<keyword evidence="5 13" id="KW-0328">Glycosyltransferase</keyword>
<keyword evidence="14" id="KW-0732">Signal</keyword>
<feature type="signal peptide" evidence="14">
    <location>
        <begin position="1"/>
        <end position="29"/>
    </location>
</feature>
<dbReference type="GO" id="GO:0004376">
    <property type="term" value="F:GPI mannosyltransferase activity"/>
    <property type="evidence" value="ECO:0007669"/>
    <property type="project" value="InterPro"/>
</dbReference>
<dbReference type="Proteomes" id="UP001163046">
    <property type="component" value="Unassembled WGS sequence"/>
</dbReference>
<feature type="chain" id="PRO_5040990394" description="GPI alpha-1,4-mannosyltransferase I, catalytic subunit" evidence="14">
    <location>
        <begin position="30"/>
        <end position="418"/>
    </location>
</feature>
<keyword evidence="8 13" id="KW-0256">Endoplasmic reticulum</keyword>
<evidence type="ECO:0000256" key="8">
    <source>
        <dbReference type="ARBA" id="ARBA00022824"/>
    </source>
</evidence>
<dbReference type="EC" id="2.4.1.-" evidence="13"/>
<evidence type="ECO:0000256" key="14">
    <source>
        <dbReference type="SAM" id="SignalP"/>
    </source>
</evidence>
<keyword evidence="7 13" id="KW-0812">Transmembrane</keyword>
<feature type="transmembrane region" description="Helical" evidence="13">
    <location>
        <begin position="225"/>
        <end position="243"/>
    </location>
</feature>
<name>A0A9W9YEG1_9CNID</name>
<dbReference type="GO" id="GO:0005789">
    <property type="term" value="C:endoplasmic reticulum membrane"/>
    <property type="evidence" value="ECO:0007669"/>
    <property type="project" value="UniProtKB-SubCell"/>
</dbReference>
<dbReference type="GO" id="GO:0051751">
    <property type="term" value="F:alpha-1,4-mannosyltransferase activity"/>
    <property type="evidence" value="ECO:0007669"/>
    <property type="project" value="InterPro"/>
</dbReference>
<evidence type="ECO:0000256" key="2">
    <source>
        <dbReference type="ARBA" id="ARBA00004687"/>
    </source>
</evidence>
<evidence type="ECO:0000256" key="3">
    <source>
        <dbReference type="ARBA" id="ARBA00011071"/>
    </source>
</evidence>